<feature type="domain" description="DUF6966" evidence="1">
    <location>
        <begin position="11"/>
        <end position="69"/>
    </location>
</feature>
<organism evidence="2 3">
    <name type="scientific">Pseudoxanthomonas composti</name>
    <dbReference type="NCBI Taxonomy" id="2137479"/>
    <lineage>
        <taxon>Bacteria</taxon>
        <taxon>Pseudomonadati</taxon>
        <taxon>Pseudomonadota</taxon>
        <taxon>Gammaproteobacteria</taxon>
        <taxon>Lysobacterales</taxon>
        <taxon>Lysobacteraceae</taxon>
        <taxon>Pseudoxanthomonas</taxon>
    </lineage>
</organism>
<evidence type="ECO:0000259" key="1">
    <source>
        <dbReference type="Pfam" id="PF22294"/>
    </source>
</evidence>
<sequence>MQTLTKVLSLDGQCQWTAHFERCLSEAEQLGCKGLDQGQLSALSGRVMSVFGGMGSFNDYAPFRSGRLIRGMESLDAISGQVYASALSLRVTGART</sequence>
<gene>
    <name evidence="2" type="ORF">EPA99_05415</name>
</gene>
<keyword evidence="3" id="KW-1185">Reference proteome</keyword>
<dbReference type="Proteomes" id="UP000289784">
    <property type="component" value="Unassembled WGS sequence"/>
</dbReference>
<accession>A0A4Q1JXH4</accession>
<reference evidence="2 3" key="1">
    <citation type="submission" date="2019-01" db="EMBL/GenBank/DDBJ databases">
        <title>Pseudoxanthomonas composti sp. nov., isolated from compost.</title>
        <authorList>
            <person name="Yang G."/>
        </authorList>
    </citation>
    <scope>NUCLEOTIDE SEQUENCE [LARGE SCALE GENOMIC DNA]</scope>
    <source>
        <strain evidence="2 3">GSS15</strain>
    </source>
</reference>
<dbReference type="Pfam" id="PF22294">
    <property type="entry name" value="DUF6966"/>
    <property type="match status" value="1"/>
</dbReference>
<evidence type="ECO:0000313" key="2">
    <source>
        <dbReference type="EMBL" id="RXR07356.1"/>
    </source>
</evidence>
<dbReference type="InterPro" id="IPR054239">
    <property type="entry name" value="DUF6966"/>
</dbReference>
<dbReference type="EMBL" id="SAWZ01000002">
    <property type="protein sequence ID" value="RXR07356.1"/>
    <property type="molecule type" value="Genomic_DNA"/>
</dbReference>
<dbReference type="AlphaFoldDB" id="A0A4Q1JXH4"/>
<name>A0A4Q1JXH4_9GAMM</name>
<evidence type="ECO:0000313" key="3">
    <source>
        <dbReference type="Proteomes" id="UP000289784"/>
    </source>
</evidence>
<protein>
    <recommendedName>
        <fullName evidence="1">DUF6966 domain-containing protein</fullName>
    </recommendedName>
</protein>
<proteinExistence type="predicted"/>
<dbReference type="OrthoDB" id="1449298at2"/>
<comment type="caution">
    <text evidence="2">The sequence shown here is derived from an EMBL/GenBank/DDBJ whole genome shotgun (WGS) entry which is preliminary data.</text>
</comment>
<dbReference type="RefSeq" id="WP_129470170.1">
    <property type="nucleotide sequence ID" value="NZ_SAWZ01000002.1"/>
</dbReference>